<sequence length="126" mass="14491">KFSKPDNCTMVYKSWMEKFGEWKRMHQIGDWTDKSSATWEFEIKTPGRYLIELTCTGSGPRIWKVKSDEGKVAQNRQNASAIYHTQPIGWITFEKVGKHTLTVSIPEGDRTNTSLSSIKISPVNFY</sequence>
<protein>
    <submittedName>
        <fullName evidence="1">Uncharacterized protein</fullName>
    </submittedName>
</protein>
<feature type="non-terminal residue" evidence="1">
    <location>
        <position position="1"/>
    </location>
</feature>
<reference evidence="1" key="1">
    <citation type="submission" date="2019-03" db="EMBL/GenBank/DDBJ databases">
        <title>Single cell metagenomics reveals metabolic interactions within the superorganism composed of flagellate Streblomastix strix and complex community of Bacteroidetes bacteria on its surface.</title>
        <authorList>
            <person name="Treitli S.C."/>
            <person name="Kolisko M."/>
            <person name="Husnik F."/>
            <person name="Keeling P."/>
            <person name="Hampl V."/>
        </authorList>
    </citation>
    <scope>NUCLEOTIDE SEQUENCE</scope>
    <source>
        <strain evidence="1">STM</strain>
    </source>
</reference>
<comment type="caution">
    <text evidence="1">The sequence shown here is derived from an EMBL/GenBank/DDBJ whole genome shotgun (WGS) entry which is preliminary data.</text>
</comment>
<proteinExistence type="predicted"/>
<gene>
    <name evidence="1" type="ORF">EZS27_042547</name>
</gene>
<name>A0A5J4PBG9_9ZZZZ</name>
<dbReference type="AlphaFoldDB" id="A0A5J4PBG9"/>
<dbReference type="EMBL" id="SNRY01010407">
    <property type="protein sequence ID" value="KAA6305799.1"/>
    <property type="molecule type" value="Genomic_DNA"/>
</dbReference>
<evidence type="ECO:0000313" key="1">
    <source>
        <dbReference type="EMBL" id="KAA6305799.1"/>
    </source>
</evidence>
<organism evidence="1">
    <name type="scientific">termite gut metagenome</name>
    <dbReference type="NCBI Taxonomy" id="433724"/>
    <lineage>
        <taxon>unclassified sequences</taxon>
        <taxon>metagenomes</taxon>
        <taxon>organismal metagenomes</taxon>
    </lineage>
</organism>
<accession>A0A5J4PBG9</accession>